<keyword evidence="1" id="KW-0443">Lipid metabolism</keyword>
<reference evidence="4" key="2">
    <citation type="submission" date="2022-06" db="UniProtKB">
        <authorList>
            <consortium name="EnsemblMetazoa"/>
        </authorList>
    </citation>
    <scope>IDENTIFICATION</scope>
    <source>
        <strain evidence="4">DF5081</strain>
    </source>
</reference>
<evidence type="ECO:0000256" key="2">
    <source>
        <dbReference type="ARBA" id="ARBA00023264"/>
    </source>
</evidence>
<keyword evidence="5" id="KW-1185">Reference proteome</keyword>
<accession>A0A8R1E497</accession>
<dbReference type="GO" id="GO:0004103">
    <property type="term" value="F:choline kinase activity"/>
    <property type="evidence" value="ECO:0007669"/>
    <property type="project" value="TreeGrafter"/>
</dbReference>
<proteinExistence type="inferred from homology"/>
<dbReference type="SUPFAM" id="SSF56112">
    <property type="entry name" value="Protein kinase-like (PK-like)"/>
    <property type="match status" value="1"/>
</dbReference>
<dbReference type="Pfam" id="PF01633">
    <property type="entry name" value="Choline_kinase"/>
    <property type="match status" value="1"/>
</dbReference>
<dbReference type="GO" id="GO:0004305">
    <property type="term" value="F:ethanolamine kinase activity"/>
    <property type="evidence" value="ECO:0007669"/>
    <property type="project" value="TreeGrafter"/>
</dbReference>
<dbReference type="AlphaFoldDB" id="A0A8R1E497"/>
<dbReference type="Proteomes" id="UP000005237">
    <property type="component" value="Unassembled WGS sequence"/>
</dbReference>
<protein>
    <submittedName>
        <fullName evidence="4">Uncharacterized protein</fullName>
    </submittedName>
</protein>
<dbReference type="GO" id="GO:0006646">
    <property type="term" value="P:phosphatidylethanolamine biosynthetic process"/>
    <property type="evidence" value="ECO:0007669"/>
    <property type="project" value="TreeGrafter"/>
</dbReference>
<dbReference type="EnsemblMetazoa" id="CJA21715.1">
    <property type="protein sequence ID" value="CJA21715.1"/>
    <property type="gene ID" value="WBGene00177287"/>
</dbReference>
<evidence type="ECO:0000256" key="3">
    <source>
        <dbReference type="ARBA" id="ARBA00038211"/>
    </source>
</evidence>
<dbReference type="Gene3D" id="3.90.1200.10">
    <property type="match status" value="1"/>
</dbReference>
<dbReference type="PANTHER" id="PTHR22603:SF25">
    <property type="entry name" value="CHOLINE KINASE B1-RELATED"/>
    <property type="match status" value="1"/>
</dbReference>
<dbReference type="GO" id="GO:0005737">
    <property type="term" value="C:cytoplasm"/>
    <property type="evidence" value="ECO:0007669"/>
    <property type="project" value="TreeGrafter"/>
</dbReference>
<name>A0A8R1E497_CAEJA</name>
<evidence type="ECO:0000256" key="1">
    <source>
        <dbReference type="ARBA" id="ARBA00023209"/>
    </source>
</evidence>
<reference evidence="5" key="1">
    <citation type="submission" date="2010-08" db="EMBL/GenBank/DDBJ databases">
        <authorList>
            <consortium name="Caenorhabditis japonica Sequencing Consortium"/>
            <person name="Wilson R.K."/>
        </authorList>
    </citation>
    <scope>NUCLEOTIDE SEQUENCE [LARGE SCALE GENOMIC DNA]</scope>
    <source>
        <strain evidence="5">DF5081</strain>
    </source>
</reference>
<keyword evidence="1" id="KW-0444">Lipid biosynthesis</keyword>
<dbReference type="PANTHER" id="PTHR22603">
    <property type="entry name" value="CHOLINE/ETHANOALAMINE KINASE"/>
    <property type="match status" value="1"/>
</dbReference>
<evidence type="ECO:0000313" key="4">
    <source>
        <dbReference type="EnsemblMetazoa" id="CJA21715.1"/>
    </source>
</evidence>
<keyword evidence="1" id="KW-0594">Phospholipid biosynthesis</keyword>
<sequence length="200" mass="23024">MKSAGKLWVRLKCDITKLSTMDGPSENVRYPSGERVPAARPRCPCGNVLELDATGEIVLIDWEFATYNWRGFDLAMHLAETGIDYTVPFPPGVKFNEQLAENHPNLSIFCEAYVDADNQVKNRTPEDRQSEIDNLIEECQFFWPLVHLFWTMQSLMYHILKYDNGVVQDVAASDRLAVYFHLKPRSERIYEKVIGQKHAN</sequence>
<keyword evidence="2" id="KW-1208">Phospholipid metabolism</keyword>
<evidence type="ECO:0000313" key="5">
    <source>
        <dbReference type="Proteomes" id="UP000005237"/>
    </source>
</evidence>
<organism evidence="4 5">
    <name type="scientific">Caenorhabditis japonica</name>
    <dbReference type="NCBI Taxonomy" id="281687"/>
    <lineage>
        <taxon>Eukaryota</taxon>
        <taxon>Metazoa</taxon>
        <taxon>Ecdysozoa</taxon>
        <taxon>Nematoda</taxon>
        <taxon>Chromadorea</taxon>
        <taxon>Rhabditida</taxon>
        <taxon>Rhabditina</taxon>
        <taxon>Rhabditomorpha</taxon>
        <taxon>Rhabditoidea</taxon>
        <taxon>Rhabditidae</taxon>
        <taxon>Peloderinae</taxon>
        <taxon>Caenorhabditis</taxon>
    </lineage>
</organism>
<comment type="similarity">
    <text evidence="3">Belongs to the choline/ethanolamine kinase family.</text>
</comment>
<dbReference type="InterPro" id="IPR011009">
    <property type="entry name" value="Kinase-like_dom_sf"/>
</dbReference>